<feature type="transmembrane region" description="Helical" evidence="4">
    <location>
        <begin position="35"/>
        <end position="54"/>
    </location>
</feature>
<dbReference type="GO" id="GO:0006355">
    <property type="term" value="P:regulation of DNA-templated transcription"/>
    <property type="evidence" value="ECO:0007669"/>
    <property type="project" value="InterPro"/>
</dbReference>
<feature type="transmembrane region" description="Helical" evidence="4">
    <location>
        <begin position="171"/>
        <end position="193"/>
    </location>
</feature>
<evidence type="ECO:0000256" key="3">
    <source>
        <dbReference type="ARBA" id="ARBA00023163"/>
    </source>
</evidence>
<dbReference type="PRINTS" id="PR00038">
    <property type="entry name" value="HTHLUXR"/>
</dbReference>
<dbReference type="Pfam" id="PF00196">
    <property type="entry name" value="GerE"/>
    <property type="match status" value="1"/>
</dbReference>
<keyword evidence="4" id="KW-1133">Transmembrane helix</keyword>
<dbReference type="PROSITE" id="PS50043">
    <property type="entry name" value="HTH_LUXR_2"/>
    <property type="match status" value="1"/>
</dbReference>
<evidence type="ECO:0000256" key="4">
    <source>
        <dbReference type="SAM" id="Phobius"/>
    </source>
</evidence>
<dbReference type="PANTHER" id="PTHR44688:SF16">
    <property type="entry name" value="DNA-BINDING TRANSCRIPTIONAL ACTIVATOR DEVR_DOSR"/>
    <property type="match status" value="1"/>
</dbReference>
<keyword evidence="2" id="KW-0238">DNA-binding</keyword>
<accession>A0A3N0AGC5</accession>
<keyword evidence="1" id="KW-0805">Transcription regulation</keyword>
<dbReference type="InterPro" id="IPR016032">
    <property type="entry name" value="Sig_transdc_resp-reg_C-effctor"/>
</dbReference>
<dbReference type="CDD" id="cd06170">
    <property type="entry name" value="LuxR_C_like"/>
    <property type="match status" value="1"/>
</dbReference>
<evidence type="ECO:0000256" key="2">
    <source>
        <dbReference type="ARBA" id="ARBA00023125"/>
    </source>
</evidence>
<dbReference type="AlphaFoldDB" id="A0A3N0AGC5"/>
<name>A0A3N0AGC5_9ACTN</name>
<dbReference type="Gene3D" id="1.10.10.10">
    <property type="entry name" value="Winged helix-like DNA-binding domain superfamily/Winged helix DNA-binding domain"/>
    <property type="match status" value="1"/>
</dbReference>
<dbReference type="SUPFAM" id="SSF46894">
    <property type="entry name" value="C-terminal effector domain of the bipartite response regulators"/>
    <property type="match status" value="1"/>
</dbReference>
<organism evidence="6 7">
    <name type="scientific">Slackia faecicanis</name>
    <dbReference type="NCBI Taxonomy" id="255723"/>
    <lineage>
        <taxon>Bacteria</taxon>
        <taxon>Bacillati</taxon>
        <taxon>Actinomycetota</taxon>
        <taxon>Coriobacteriia</taxon>
        <taxon>Eggerthellales</taxon>
        <taxon>Eggerthellaceae</taxon>
        <taxon>Slackia</taxon>
    </lineage>
</organism>
<dbReference type="RefSeq" id="WP_123197826.1">
    <property type="nucleotide sequence ID" value="NZ_QICB01000002.1"/>
</dbReference>
<feature type="domain" description="HTH luxR-type" evidence="5">
    <location>
        <begin position="257"/>
        <end position="322"/>
    </location>
</feature>
<dbReference type="InterPro" id="IPR036388">
    <property type="entry name" value="WH-like_DNA-bd_sf"/>
</dbReference>
<keyword evidence="3" id="KW-0804">Transcription</keyword>
<comment type="caution">
    <text evidence="6">The sequence shown here is derived from an EMBL/GenBank/DDBJ whole genome shotgun (WGS) entry which is preliminary data.</text>
</comment>
<feature type="transmembrane region" description="Helical" evidence="4">
    <location>
        <begin position="130"/>
        <end position="151"/>
    </location>
</feature>
<dbReference type="SMART" id="SM00421">
    <property type="entry name" value="HTH_LUXR"/>
    <property type="match status" value="1"/>
</dbReference>
<dbReference type="PROSITE" id="PS00622">
    <property type="entry name" value="HTH_LUXR_1"/>
    <property type="match status" value="1"/>
</dbReference>
<sequence>MTVIAMFYYTLFILLVSIVAAAFCLSGYLVSHRRVLILACAGFLSYFLDVALVFQDDFLLRGGSAPLDSIYFVGSQLPSVVTGTGLIASFWLCLCDFFEVRNKAFMVAPAAVFAAGSVALYFLVDGGPLGLFLFYGMRSLVMIWMLLYVAVCYIGSTDGVLRERLWRYRHFYAGLWVLVICVVAENAVFMFVIDPQLVASGSVPFFPERNFAENALMIWCAAFVCVGCWRLFALHFKTPPAENCDKTVAFIANGLPSYCDRYGLSAREEEVLREVLLGKDNQCIASEMSLALSTVKVHVHNILHKTGQANRQDLMRDFRMHS</sequence>
<feature type="transmembrane region" description="Helical" evidence="4">
    <location>
        <begin position="104"/>
        <end position="124"/>
    </location>
</feature>
<keyword evidence="7" id="KW-1185">Reference proteome</keyword>
<evidence type="ECO:0000256" key="1">
    <source>
        <dbReference type="ARBA" id="ARBA00023015"/>
    </source>
</evidence>
<evidence type="ECO:0000259" key="5">
    <source>
        <dbReference type="PROSITE" id="PS50043"/>
    </source>
</evidence>
<dbReference type="PANTHER" id="PTHR44688">
    <property type="entry name" value="DNA-BINDING TRANSCRIPTIONAL ACTIVATOR DEVR_DOSR"/>
    <property type="match status" value="1"/>
</dbReference>
<feature type="transmembrane region" description="Helical" evidence="4">
    <location>
        <begin position="213"/>
        <end position="232"/>
    </location>
</feature>
<feature type="transmembrane region" description="Helical" evidence="4">
    <location>
        <begin position="69"/>
        <end position="92"/>
    </location>
</feature>
<evidence type="ECO:0000313" key="7">
    <source>
        <dbReference type="Proteomes" id="UP000267368"/>
    </source>
</evidence>
<keyword evidence="4" id="KW-0472">Membrane</keyword>
<reference evidence="7" key="1">
    <citation type="submission" date="2018-05" db="EMBL/GenBank/DDBJ databases">
        <title>Genome Sequencing of selected type strains of the family Eggerthellaceae.</title>
        <authorList>
            <person name="Danylec N."/>
            <person name="Stoll D.A."/>
            <person name="Doetsch A."/>
            <person name="Huch M."/>
        </authorList>
    </citation>
    <scope>NUCLEOTIDE SEQUENCE [LARGE SCALE GENOMIC DNA]</scope>
    <source>
        <strain evidence="7">DSM 17537</strain>
    </source>
</reference>
<dbReference type="InterPro" id="IPR000792">
    <property type="entry name" value="Tscrpt_reg_LuxR_C"/>
</dbReference>
<evidence type="ECO:0000313" key="6">
    <source>
        <dbReference type="EMBL" id="RNL20725.1"/>
    </source>
</evidence>
<dbReference type="Proteomes" id="UP000267368">
    <property type="component" value="Unassembled WGS sequence"/>
</dbReference>
<dbReference type="EMBL" id="QICB01000002">
    <property type="protein sequence ID" value="RNL20725.1"/>
    <property type="molecule type" value="Genomic_DNA"/>
</dbReference>
<proteinExistence type="predicted"/>
<dbReference type="GO" id="GO:0003677">
    <property type="term" value="F:DNA binding"/>
    <property type="evidence" value="ECO:0007669"/>
    <property type="project" value="UniProtKB-KW"/>
</dbReference>
<protein>
    <submittedName>
        <fullName evidence="6">LuxR family transcriptional regulator</fullName>
    </submittedName>
</protein>
<dbReference type="OrthoDB" id="3264440at2"/>
<gene>
    <name evidence="6" type="ORF">DMP07_03870</name>
</gene>
<keyword evidence="4" id="KW-0812">Transmembrane</keyword>
<feature type="transmembrane region" description="Helical" evidence="4">
    <location>
        <begin position="6"/>
        <end position="28"/>
    </location>
</feature>